<dbReference type="PANTHER" id="PTHR45725">
    <property type="entry name" value="FORMIN HOMOLOGY 2 FAMILY MEMBER"/>
    <property type="match status" value="1"/>
</dbReference>
<feature type="compositionally biased region" description="Polar residues" evidence="6">
    <location>
        <begin position="2812"/>
        <end position="2825"/>
    </location>
</feature>
<feature type="region of interest" description="Disordered" evidence="6">
    <location>
        <begin position="3929"/>
        <end position="3956"/>
    </location>
</feature>
<feature type="region of interest" description="Disordered" evidence="6">
    <location>
        <begin position="1659"/>
        <end position="1678"/>
    </location>
</feature>
<feature type="compositionally biased region" description="Low complexity" evidence="6">
    <location>
        <begin position="2591"/>
        <end position="2600"/>
    </location>
</feature>
<feature type="region of interest" description="Disordered" evidence="6">
    <location>
        <begin position="3820"/>
        <end position="3858"/>
    </location>
</feature>
<gene>
    <name evidence="9" type="ORF">HXX76_002828</name>
</gene>
<reference evidence="9" key="1">
    <citation type="journal article" date="2020" name="bioRxiv">
        <title>Comparative genomics of Chlamydomonas.</title>
        <authorList>
            <person name="Craig R.J."/>
            <person name="Hasan A.R."/>
            <person name="Ness R.W."/>
            <person name="Keightley P.D."/>
        </authorList>
    </citation>
    <scope>NUCLEOTIDE SEQUENCE</scope>
    <source>
        <strain evidence="9">SAG 7.73</strain>
    </source>
</reference>
<feature type="region of interest" description="Disordered" evidence="6">
    <location>
        <begin position="2897"/>
        <end position="2916"/>
    </location>
</feature>
<dbReference type="PANTHER" id="PTHR45725:SF18">
    <property type="entry name" value="ORC1-LIKE AAA ATPASE DOMAIN-CONTAINING PROTEIN"/>
    <property type="match status" value="1"/>
</dbReference>
<feature type="region of interest" description="Disordered" evidence="6">
    <location>
        <begin position="4058"/>
        <end position="4155"/>
    </location>
</feature>
<sequence>MQCSVLGACDARLLATADLAAAATMAANGNLSSGSFSAGAAAMVAGSLLTSAAEDVATAATAPDAAAALPPTVVVSELELKQQQKDAAAAGGPSQQLYGARRLLPDTAAPTIRLLGEGQLYDTDTGAYGMIHTVFVGEAFLDPGAVAVDLVGTYPGEPAQEVALDPSFIAVTITAPSGAPASAVRTDVPTGSAAAAAGSGVPYVLSYDVADAAGNRARTVYRRVHVTCRPPEVVCFGSGGAARSCSVAGVCGVGAAADLSLAPAALAVSAPSAAAAASQAAASTAAPTLTLLGSSSVRVRAGLPYNRCQGLDTEGCELGANATATAPGDLAGQVVACADRAAAAGVTAPRPFVLVGLRYCGLDTRVPGRHTISFHLPLPLGTALAASANGSAATTAELVVRRIVVVEQMCDASEKPCGDGRCSTGGVCADVLAGFSAAATASAVASSEAASGSVIGASSAGLLMALEGQLAYTATSGSTAAAASAYVSPLGGANAPPQLQLRAYPPAVLEGQAVAVRRGTAYRRCTAGKVPTTQLPCEPGATAWDPEDGNITQLVALCPPADCAPSQCRAHAVAAKQPADCGVDTTTAPVGATLRLRLAVFDSAGAVAAAERVIRVVSPCGEEADAAAARYVCDAPPSGVTITGSTGGGYVCSEVPCEALAALYSGPAAGAASSTAAPRLFLLPALHQLVTPANSSAPGVLAASGPVALGRGAEANQTLALTYGAPSPVDLAPCASASALTSAASAAPPTGGAQQLGQPQSRPCAAVANSTLEGDLSAFIEVHVEPVCENSSGSSDDSSGEAAGSVASPAAACGNSCSVAQLSSGVCLPGTYRVVYSVEVAAGAAGAAAAGEATAAATALQLLVAVEEVRVTRLEELVFVPWAEQLQQQQQPAGAAVAAAAATNRTAVESLAAAMRLLLGSGGGSSTAAGGELRTVTAAMSAALAMLGMAPAAVRGVELSGSVALLELGPAQQQQLNLTANATTLYALRVSSVSITTAAAAFRPTPAQLLLPPADRGAAGRHRRRLAQQAAASAASLAACGIPAPSLPSRKSSTAAANTSVTATAAATSGGVIVSLGGLSSACTTPPINWVDYLAAQLAGAVEDVDRAAAQAAAAAEAAAALAAAQAAAFEGRDAAYEALVGQWAREAAAAQAAAEARAAEALRVLVATLAAQDTVTAAAAAVQSLLQVALTEATESTRLAVLTADAVWGGISPQTDDTTLTDAANSNATSSDSTELDAFLTCARLRGAGNGASFSFTVTARETPPALNTIASTPDTATELNTVNGSHHRRRLTSAAASDEVFQGYVLAAAAREFDYSLWDVRAVERARHVGSSKNRVLAGLLLHQVRRTAQEVRDRSSSDGALCRRSTHTSLVPSCVAPAVAAANATAGAIASVASSSASISSGDLGGIGIDPHFERRSGMFRPDINASDYYNTSQRSPELNPAGTPYGFFHLPLPGARHLAPGYPVLLDVRLSAQRAAQALDYLARGAYLSAALTKSLDATLVFYSADAAVFGVWSVSFTWLDSGVIQATARLLGLPAISYGQALSRLDVTAYQRRLLPDLALLLLIACYCLLAGWDAYHTLSAQARLRRERVQREELQRQQEEEDDEEGKQREVKLAAGWAAAGGSSGGSVHGKPGTGNGGASAFALAAAQMLARADDGEPGSSELVLEPPPPPPPQQQLMVSFTGNGPRAVAEAVEDAAEGARVWGRDHGSVHTTALPEQRDTRRILYGGRPAVDIHENNGGGRRHRHGRWGIRRSSAAAAAPKAKAKGGSGGADGPAERGAHYRPHMSVLWLCYEAAVCGLMAAALGVFFTYAIRLSVKDEFTAGGDVYDADTFSPARFFLIKRREPQASALANGTTAAAAPAPGDAGRWRLLADASAWEALGAEFGRVDDMYGAVVLYSFLQALVSAMLLVRLLHALSFQPRLSVISGTLARAMPGLAHLFLVATVVVVMLAAAVMVTSGGSRAAQLSSWSAAVTWMYKLVLLGDDEGVFTALLLSATALPAGDRVVTGLVYGLSCFAFQILLGCFVLVLLLAPFYELKLAAAGQPGVPQDLARILRWWLQHNLRRAPKNKALACRIDDWLLQPPPAGGGHYRAWARLLQPLAVLRLGKGGGKGGWGGGGAAGEVPVKAKAVVASGGSGGGYFRPDTPGGSYFTDLAGIKVSTTGVAGANGTQPGLQLGAPSPLLLQLPSPLFPGSAASTAAGAAALSSAETAASPVPPVKRSRTGTATTLRLMNSSGGGNGGGPNAGGGGGGGAALDLSDVSFALRTMSLKQIVTASASGGGSSAMSPFLTTTTAAAAMATAALGSPGGGGGGGLSRRGSRLSRGQPPDFGRTSSGLLLLASRRSMRSGRSQRNLVAGAGVVGHAAGGETAGGEAALAAAGGAALAAAALSRSFSSRVAGGVAAVGGSGRRGTATDTGLHGDVNSGSSKTLIAQIFSGASRRGGMLSAAGASASGGASGTAAAAGGGASGRVQQLVLPQLPPTLLEDTMSEEEEAAAAAAAAGSSAVTNASVSSPRAGAARSMQQLRHNPQASELAAAPFPGRSASPSFTAAASEAEGDDIFSTSKWRSEPEPPPAFGGGEAPGPGAAAAPAALHSADYTVAGLPRPETGPQSASGMPPAPAPLLTSPAGGSPLNLSPAGSSSRRSLVPRPAHPQPPSPMHGAAAEAAAAASLAGARRLPRRTSSLSQQHQFSIQQAQQQQQQQQQQLPSNTSLRRNTLSRMGRESDAVGPAAPAVAAADRRRATDTDEAGPVSDGGGRHRVSGVQAAGVSVPGGTIWAGSSTRDGRISEANLPTLRSPEFSLQGGATTQSPPKQSSPVLLRSPEEVAAAATAAAAAAEAAALADTVLHNLMLRFGGGGGGGKGGAAPPYPAASAGSAAGSAAAAAQASPKSLPSAAPSPAVRRQPASAEAQLGMPLPAMPGQDTEEALGSSGGGTPHGQGPASAGLSGSRAFQPWTDAGFVRVSNAGSASSTGMVSPAAAAGTAAVAAAAAAAAASPPVPLSPRQPLRSRLVSLRRSSAVTAQELATAAGQQLGLAPASAAGLGANRGVLYSSAGAVGAAGGALAGMDGTLAAQPQPSHTVILRSSAAGVGIGGGGAHLMTVGSEQTQEQAAKAVPGIDIEAPAAGAAWGAASPGATGQAALAEHGQHLRAKSLRRLPSRVASGPIILQQSYKALRNIVALASPTAASMMAPAAMPAGDSDGGGSADGPRSGGARLRLVLPRATADGDGAAAASPRGPLIRVVSQSSFGAPGRTRTADGAAPGAAAPAPTPTAATPPQPAVGGVGPEAAAATAAGGMNAAAMALGRKPLPKRSDSVPSLLSRVAPAAQERPAPPQAWLPSPTNHPSAAAAAASAGIAAGSESGGIGGAVRQPHGAGWRAHVPAAATASAAPAADTAATVALGRLPVNRSSSSTAGTSQPMRPATAGAAAFVGDMSPPAPAPVVPLARFASSTGVMARQASLTSAAPVAAAPASPSAISSAHLAALVAQHEQRQRHQEQPRLRPAGTSTFEGLAFEEGDEVDAGVEMVGAGGAQQQHPQQHRHHRERPAAAGRSGGGSGAGGGLLQRRLPARVSSVPSFMHAPRGSDWRLYVNAAAAAEHAHGGGGFDSHGADNGVEEEHLHPAAVSALTGGDGGGSSGAAQAAGPSSVGGGPPVSRLTRFAHGAWVAETHSGSLGGAGNTTSGEYGAGSNGYSGLQSPMLLPPPSAAAATGGGAAASARTAVVSIPPATSTYAMLATAASPITSPRSGASLGVSGGGAPSRLVPAAVGAWSEAAAASAPEPAAASVAAHGSAARGALSAGPGPVAEALEVTSDEDADGEEDARVAPHQRFAVKPQSKQGREGAATAGDASRYAAHTRAVLGLVAALEVMVSELRDAEQQLQGWMAVLDRLHVWLLRDGAMSKGLDGMAAVRRAAAAAAGVASAAAPRSRGDASHASPRSSSAIPSTTDDAAGAVTAAASALGPSSSGGPFAKASAGPALVQSSPTAQSRLLQPPALTSPQVQPAAQAFSPVHRNRGVSARFHRLSHSSFALPTIPATAAGTSTPGLAPVALASGGVRSGSRGPATDGGGDSSADDGEGLLRQQPSPRAARAHGQDGPARTSLDWGATAGNKVGSSSNTLTGGGGGDSPLHSAPSPATAAQRAHKAARLRQRVYELTSPALQQQQQQQQQAGPT</sequence>
<feature type="region of interest" description="Disordered" evidence="6">
    <location>
        <begin position="2313"/>
        <end position="2344"/>
    </location>
</feature>
<organism evidence="9 10">
    <name type="scientific">Chlamydomonas incerta</name>
    <dbReference type="NCBI Taxonomy" id="51695"/>
    <lineage>
        <taxon>Eukaryota</taxon>
        <taxon>Viridiplantae</taxon>
        <taxon>Chlorophyta</taxon>
        <taxon>core chlorophytes</taxon>
        <taxon>Chlorophyceae</taxon>
        <taxon>CS clade</taxon>
        <taxon>Chlamydomonadales</taxon>
        <taxon>Chlamydomonadaceae</taxon>
        <taxon>Chlamydomonas</taxon>
    </lineage>
</organism>
<evidence type="ECO:0000256" key="7">
    <source>
        <dbReference type="SAM" id="Phobius"/>
    </source>
</evidence>
<feature type="compositionally biased region" description="Polar residues" evidence="6">
    <location>
        <begin position="2641"/>
        <end position="2652"/>
    </location>
</feature>
<keyword evidence="4 7" id="KW-0472">Membrane</keyword>
<feature type="compositionally biased region" description="Low complexity" evidence="6">
    <location>
        <begin position="2735"/>
        <end position="2745"/>
    </location>
</feature>
<dbReference type="Proteomes" id="UP000650467">
    <property type="component" value="Unassembled WGS sequence"/>
</dbReference>
<feature type="compositionally biased region" description="Polar residues" evidence="6">
    <location>
        <begin position="2529"/>
        <end position="2539"/>
    </location>
</feature>
<feature type="region of interest" description="Disordered" evidence="6">
    <location>
        <begin position="1760"/>
        <end position="1782"/>
    </location>
</feature>
<feature type="region of interest" description="Disordered" evidence="6">
    <location>
        <begin position="3257"/>
        <end position="3294"/>
    </location>
</feature>
<proteinExistence type="predicted"/>
<feature type="transmembrane region" description="Helical" evidence="7">
    <location>
        <begin position="1794"/>
        <end position="1819"/>
    </location>
</feature>
<dbReference type="OrthoDB" id="536369at2759"/>
<feature type="compositionally biased region" description="Low complexity" evidence="6">
    <location>
        <begin position="2670"/>
        <end position="2683"/>
    </location>
</feature>
<feature type="region of interest" description="Disordered" evidence="6">
    <location>
        <begin position="3538"/>
        <end position="3572"/>
    </location>
</feature>
<feature type="compositionally biased region" description="Gly residues" evidence="6">
    <location>
        <begin position="2313"/>
        <end position="2323"/>
    </location>
</feature>
<feature type="transmembrane region" description="Helical" evidence="7">
    <location>
        <begin position="2015"/>
        <end position="2042"/>
    </location>
</feature>
<feature type="coiled-coil region" evidence="5">
    <location>
        <begin position="1583"/>
        <end position="1610"/>
    </location>
</feature>
<comment type="subcellular location">
    <subcellularLocation>
        <location evidence="1">Membrane</location>
        <topology evidence="1">Multi-pass membrane protein</topology>
    </subcellularLocation>
</comment>
<feature type="compositionally biased region" description="Gly residues" evidence="6">
    <location>
        <begin position="3560"/>
        <end position="3571"/>
    </location>
</feature>
<feature type="transmembrane region" description="Helical" evidence="7">
    <location>
        <begin position="1563"/>
        <end position="1584"/>
    </location>
</feature>
<evidence type="ECO:0000256" key="2">
    <source>
        <dbReference type="ARBA" id="ARBA00022692"/>
    </source>
</evidence>
<protein>
    <recommendedName>
        <fullName evidence="8">Polycystin cation channel PKD1/PKD2 domain-containing protein</fullName>
    </recommendedName>
</protein>
<accession>A0A835TC46</accession>
<dbReference type="GO" id="GO:0016020">
    <property type="term" value="C:membrane"/>
    <property type="evidence" value="ECO:0007669"/>
    <property type="project" value="UniProtKB-SubCell"/>
</dbReference>
<evidence type="ECO:0000256" key="4">
    <source>
        <dbReference type="ARBA" id="ARBA00023136"/>
    </source>
</evidence>
<evidence type="ECO:0000313" key="10">
    <source>
        <dbReference type="Proteomes" id="UP000650467"/>
    </source>
</evidence>
<feature type="compositionally biased region" description="Low complexity" evidence="6">
    <location>
        <begin position="2691"/>
        <end position="2714"/>
    </location>
</feature>
<feature type="region of interest" description="Disordered" evidence="6">
    <location>
        <begin position="2921"/>
        <end position="2957"/>
    </location>
</feature>
<feature type="compositionally biased region" description="Polar residues" evidence="6">
    <location>
        <begin position="2715"/>
        <end position="2727"/>
    </location>
</feature>
<evidence type="ECO:0000256" key="3">
    <source>
        <dbReference type="ARBA" id="ARBA00022989"/>
    </source>
</evidence>
<feature type="transmembrane region" description="Helical" evidence="7">
    <location>
        <begin position="1897"/>
        <end position="1921"/>
    </location>
</feature>
<feature type="compositionally biased region" description="Low complexity" evidence="6">
    <location>
        <begin position="3260"/>
        <end position="3275"/>
    </location>
</feature>
<feature type="compositionally biased region" description="Gly residues" evidence="6">
    <location>
        <begin position="2243"/>
        <end position="2258"/>
    </location>
</feature>
<feature type="region of interest" description="Disordered" evidence="6">
    <location>
        <begin position="2498"/>
        <end position="2827"/>
    </location>
</feature>
<feature type="domain" description="Polycystin cation channel PKD1/PKD2" evidence="8">
    <location>
        <begin position="1903"/>
        <end position="2032"/>
    </location>
</feature>
<evidence type="ECO:0000259" key="8">
    <source>
        <dbReference type="Pfam" id="PF08016"/>
    </source>
</evidence>
<feature type="region of interest" description="Disordered" evidence="6">
    <location>
        <begin position="3970"/>
        <end position="3994"/>
    </location>
</feature>
<keyword evidence="10" id="KW-1185">Reference proteome</keyword>
<keyword evidence="5" id="KW-0175">Coiled coil</keyword>
<feature type="compositionally biased region" description="Pro residues" evidence="6">
    <location>
        <begin position="3276"/>
        <end position="3287"/>
    </location>
</feature>
<feature type="region of interest" description="Disordered" evidence="6">
    <location>
        <begin position="3201"/>
        <end position="3221"/>
    </location>
</feature>
<keyword evidence="3 7" id="KW-1133">Transmembrane helix</keyword>
<feature type="region of interest" description="Disordered" evidence="6">
    <location>
        <begin position="2237"/>
        <end position="2258"/>
    </location>
</feature>
<evidence type="ECO:0000313" key="9">
    <source>
        <dbReference type="EMBL" id="KAG2442747.1"/>
    </source>
</evidence>
<evidence type="ECO:0000256" key="6">
    <source>
        <dbReference type="SAM" id="MobiDB-lite"/>
    </source>
</evidence>
<dbReference type="InterPro" id="IPR013122">
    <property type="entry name" value="PKD1_2_channel"/>
</dbReference>
<feature type="region of interest" description="Disordered" evidence="6">
    <location>
        <begin position="3634"/>
        <end position="3663"/>
    </location>
</feature>
<feature type="transmembrane region" description="Helical" evidence="7">
    <location>
        <begin position="1982"/>
        <end position="2003"/>
    </location>
</feature>
<evidence type="ECO:0000256" key="1">
    <source>
        <dbReference type="ARBA" id="ARBA00004141"/>
    </source>
</evidence>
<feature type="compositionally biased region" description="Low complexity" evidence="6">
    <location>
        <begin position="2503"/>
        <end position="2521"/>
    </location>
</feature>
<keyword evidence="2 7" id="KW-0812">Transmembrane</keyword>
<feature type="transmembrane region" description="Helical" evidence="7">
    <location>
        <begin position="1942"/>
        <end position="1962"/>
    </location>
</feature>
<dbReference type="InterPro" id="IPR051425">
    <property type="entry name" value="Formin_Homology"/>
</dbReference>
<feature type="region of interest" description="Disordered" evidence="6">
    <location>
        <begin position="3332"/>
        <end position="3362"/>
    </location>
</feature>
<evidence type="ECO:0000256" key="5">
    <source>
        <dbReference type="SAM" id="Coils"/>
    </source>
</evidence>
<dbReference type="Pfam" id="PF08016">
    <property type="entry name" value="PKD_channel"/>
    <property type="match status" value="1"/>
</dbReference>
<dbReference type="EMBL" id="JAEHOC010000004">
    <property type="protein sequence ID" value="KAG2442747.1"/>
    <property type="molecule type" value="Genomic_DNA"/>
</dbReference>
<comment type="caution">
    <text evidence="9">The sequence shown here is derived from an EMBL/GenBank/DDBJ whole genome shotgun (WGS) entry which is preliminary data.</text>
</comment>
<name>A0A835TC46_CHLIN</name>